<feature type="domain" description="NfeD-like C-terminal" evidence="6">
    <location>
        <begin position="373"/>
        <end position="427"/>
    </location>
</feature>
<dbReference type="InterPro" id="IPR029045">
    <property type="entry name" value="ClpP/crotonase-like_dom_sf"/>
</dbReference>
<evidence type="ECO:0000259" key="7">
    <source>
        <dbReference type="Pfam" id="PF24961"/>
    </source>
</evidence>
<evidence type="ECO:0000256" key="5">
    <source>
        <dbReference type="SAM" id="Phobius"/>
    </source>
</evidence>
<keyword evidence="4 5" id="KW-0472">Membrane</keyword>
<keyword evidence="3 5" id="KW-1133">Transmembrane helix</keyword>
<protein>
    <submittedName>
        <fullName evidence="9">Nodulation protein NfeD</fullName>
    </submittedName>
</protein>
<dbReference type="Pfam" id="PF25145">
    <property type="entry name" value="NfeD1b_N"/>
    <property type="match status" value="1"/>
</dbReference>
<feature type="domain" description="NfeD integral membrane" evidence="7">
    <location>
        <begin position="241"/>
        <end position="354"/>
    </location>
</feature>
<dbReference type="Gene3D" id="3.90.226.10">
    <property type="entry name" value="2-enoyl-CoA Hydratase, Chain A, domain 1"/>
    <property type="match status" value="1"/>
</dbReference>
<evidence type="ECO:0000259" key="8">
    <source>
        <dbReference type="Pfam" id="PF25145"/>
    </source>
</evidence>
<evidence type="ECO:0000256" key="2">
    <source>
        <dbReference type="ARBA" id="ARBA00022692"/>
    </source>
</evidence>
<feature type="transmembrane region" description="Helical" evidence="5">
    <location>
        <begin position="233"/>
        <end position="255"/>
    </location>
</feature>
<evidence type="ECO:0000256" key="4">
    <source>
        <dbReference type="ARBA" id="ARBA00023136"/>
    </source>
</evidence>
<dbReference type="Proteomes" id="UP001320768">
    <property type="component" value="Unassembled WGS sequence"/>
</dbReference>
<comment type="caution">
    <text evidence="9">The sequence shown here is derived from an EMBL/GenBank/DDBJ whole genome shotgun (WGS) entry which is preliminary data.</text>
</comment>
<evidence type="ECO:0000256" key="3">
    <source>
        <dbReference type="ARBA" id="ARBA00022989"/>
    </source>
</evidence>
<dbReference type="Pfam" id="PF01957">
    <property type="entry name" value="NfeD"/>
    <property type="match status" value="1"/>
</dbReference>
<feature type="transmembrane region" description="Helical" evidence="5">
    <location>
        <begin position="286"/>
        <end position="303"/>
    </location>
</feature>
<dbReference type="SUPFAM" id="SSF52096">
    <property type="entry name" value="ClpP/crotonase"/>
    <property type="match status" value="1"/>
</dbReference>
<dbReference type="InterPro" id="IPR012340">
    <property type="entry name" value="NA-bd_OB-fold"/>
</dbReference>
<keyword evidence="2 5" id="KW-0812">Transmembrane</keyword>
<evidence type="ECO:0000259" key="6">
    <source>
        <dbReference type="Pfam" id="PF01957"/>
    </source>
</evidence>
<feature type="transmembrane region" description="Helical" evidence="5">
    <location>
        <begin position="262"/>
        <end position="280"/>
    </location>
</feature>
<dbReference type="RefSeq" id="WP_258569526.1">
    <property type="nucleotide sequence ID" value="NZ_JAKUDN010000002.1"/>
</dbReference>
<dbReference type="EMBL" id="JAKUDN010000002">
    <property type="protein sequence ID" value="MCP8352421.1"/>
    <property type="molecule type" value="Genomic_DNA"/>
</dbReference>
<dbReference type="InterPro" id="IPR052165">
    <property type="entry name" value="Membrane_assoc_protease"/>
</dbReference>
<evidence type="ECO:0000313" key="10">
    <source>
        <dbReference type="Proteomes" id="UP001320768"/>
    </source>
</evidence>
<sequence>MNKRKTQFYLRILLATFLASMVYATPKILQVTINQAITPPAFEYLASGLEAANNEGYDAVILQLDTPGGLYTTTRSFGQAILASPVPVITYVSPQGARAASAGTFILYASHLAAMAPGTHLGSATPVSLGPNNEKKDDAVTNKIMEDSTAYIRSLAQYHDRNEDFAIDAVSTAVSLTAQEALSADAIEIIASDATDLLQQAHNKRVRMQNGFLTLNLKDAKVINHAPTLKQRILFAITDPNITYLLLMAGIYGLMIELFNPGSLIPGVIGAVCLLIAAYSLQILPINYAGLGLILLGTGFLVAESFIPSFGILGFAGVIALAVGSFFLFDGIHWAMPSVWVILSIVAALSIGLLTLIKINLRTYRRAPVSGSERLIGQTAIVTEVHEHDYAIRVDGEVWSAISETSVRLHQYVIVTHIHGVVATIQPSGE</sequence>
<proteinExistence type="predicted"/>
<dbReference type="InterPro" id="IPR056739">
    <property type="entry name" value="NfeD_membrane"/>
</dbReference>
<feature type="transmembrane region" description="Helical" evidence="5">
    <location>
        <begin position="310"/>
        <end position="329"/>
    </location>
</feature>
<name>A0ABT1L5H7_9GAMM</name>
<keyword evidence="10" id="KW-1185">Reference proteome</keyword>
<dbReference type="PANTHER" id="PTHR33507:SF4">
    <property type="entry name" value="NODULATION COMPETITIVENESS PROTEIN NFED"/>
    <property type="match status" value="1"/>
</dbReference>
<evidence type="ECO:0000313" key="9">
    <source>
        <dbReference type="EMBL" id="MCP8352421.1"/>
    </source>
</evidence>
<gene>
    <name evidence="9" type="ORF">MKS91_03840</name>
</gene>
<evidence type="ECO:0000256" key="1">
    <source>
        <dbReference type="ARBA" id="ARBA00004141"/>
    </source>
</evidence>
<dbReference type="InterPro" id="IPR056738">
    <property type="entry name" value="NfeD1b_N"/>
</dbReference>
<feature type="transmembrane region" description="Helical" evidence="5">
    <location>
        <begin position="335"/>
        <end position="357"/>
    </location>
</feature>
<feature type="domain" description="NfeD1b N-terminal" evidence="8">
    <location>
        <begin position="29"/>
        <end position="222"/>
    </location>
</feature>
<dbReference type="Gene3D" id="2.40.50.140">
    <property type="entry name" value="Nucleic acid-binding proteins"/>
    <property type="match status" value="1"/>
</dbReference>
<reference evidence="9 10" key="1">
    <citation type="journal article" date="2022" name="Nat. Microbiol.">
        <title>The microbiome of a bacterivorous marine choanoflagellate contains a resource-demanding obligate bacterial associate.</title>
        <authorList>
            <person name="Needham D.M."/>
            <person name="Poirier C."/>
            <person name="Bachy C."/>
            <person name="George E.E."/>
            <person name="Wilken S."/>
            <person name="Yung C.C.M."/>
            <person name="Limardo A.J."/>
            <person name="Morando M."/>
            <person name="Sudek L."/>
            <person name="Malmstrom R.R."/>
            <person name="Keeling P.J."/>
            <person name="Santoro A.E."/>
            <person name="Worden A.Z."/>
        </authorList>
    </citation>
    <scope>NUCLEOTIDE SEQUENCE [LARGE SCALE GENOMIC DNA]</scope>
    <source>
        <strain evidence="9 10">Comchoano-2</strain>
    </source>
</reference>
<organism evidence="9 10">
    <name type="scientific">Candidatus Synchoanobacter obligatus</name>
    <dbReference type="NCBI Taxonomy" id="2919597"/>
    <lineage>
        <taxon>Bacteria</taxon>
        <taxon>Pseudomonadati</taxon>
        <taxon>Pseudomonadota</taxon>
        <taxon>Gammaproteobacteria</taxon>
        <taxon>Candidatus Comchoanobacterales</taxon>
        <taxon>Candidatus Comchoanobacteraceae</taxon>
        <taxon>Candidatus Synchoanobacter</taxon>
    </lineage>
</organism>
<dbReference type="PANTHER" id="PTHR33507">
    <property type="entry name" value="INNER MEMBRANE PROTEIN YBBJ"/>
    <property type="match status" value="1"/>
</dbReference>
<dbReference type="Pfam" id="PF24961">
    <property type="entry name" value="NfeD_membrane"/>
    <property type="match status" value="1"/>
</dbReference>
<dbReference type="CDD" id="cd07020">
    <property type="entry name" value="Clp_protease_NfeD_1"/>
    <property type="match status" value="1"/>
</dbReference>
<comment type="subcellular location">
    <subcellularLocation>
        <location evidence="1">Membrane</location>
        <topology evidence="1">Multi-pass membrane protein</topology>
    </subcellularLocation>
</comment>
<accession>A0ABT1L5H7</accession>
<dbReference type="InterPro" id="IPR002810">
    <property type="entry name" value="NfeD-like_C"/>
</dbReference>
<dbReference type="SUPFAM" id="SSF141322">
    <property type="entry name" value="NfeD domain-like"/>
    <property type="match status" value="1"/>
</dbReference>